<sequence length="219" mass="23809">MRWSLALLAGVSFVKSQSLGNAVVENRCSYDLYLWSIPGYDDNSYHPNPPSVMIPKRTFHSEQFQVPACSNACGMSLKLSTEPVLRNPIVQFEYSITDNHLSYDISFVDCVAPDLTWNNCLAHELGIKLFSTSTASGCDPFDCDGDPQGRQLCKSAAYYQPVPNGNTIPEGEGDGWQPVKYCSGGQSSGDLVFVACKGNPALPGSRPEPSSTPTNRRAS</sequence>
<name>A0A8E2EIC8_9PEZI</name>
<feature type="chain" id="PRO_5034685675" evidence="2">
    <location>
        <begin position="17"/>
        <end position="219"/>
    </location>
</feature>
<dbReference type="PANTHER" id="PTHR36195">
    <property type="entry name" value="DOMAIN PROTEIN, PUTATIVE (AFU_ORTHOLOGUE AFUA_5G01990)-RELATED-RELATED"/>
    <property type="match status" value="1"/>
</dbReference>
<keyword evidence="2" id="KW-0732">Signal</keyword>
<dbReference type="PANTHER" id="PTHR36195:SF4">
    <property type="entry name" value="DOMAIN PROTEIN, PUTATIVE (AFU_ORTHOLOGUE AFUA_5G01990)-RELATED"/>
    <property type="match status" value="1"/>
</dbReference>
<organism evidence="3 4">
    <name type="scientific">Lepidopterella palustris CBS 459.81</name>
    <dbReference type="NCBI Taxonomy" id="1314670"/>
    <lineage>
        <taxon>Eukaryota</taxon>
        <taxon>Fungi</taxon>
        <taxon>Dikarya</taxon>
        <taxon>Ascomycota</taxon>
        <taxon>Pezizomycotina</taxon>
        <taxon>Dothideomycetes</taxon>
        <taxon>Pleosporomycetidae</taxon>
        <taxon>Mytilinidiales</taxon>
        <taxon>Argynnaceae</taxon>
        <taxon>Lepidopterella</taxon>
    </lineage>
</organism>
<feature type="signal peptide" evidence="2">
    <location>
        <begin position="1"/>
        <end position="16"/>
    </location>
</feature>
<dbReference type="AlphaFoldDB" id="A0A8E2EIC8"/>
<proteinExistence type="predicted"/>
<gene>
    <name evidence="3" type="ORF">K432DRAFT_389543</name>
</gene>
<evidence type="ECO:0000256" key="2">
    <source>
        <dbReference type="SAM" id="SignalP"/>
    </source>
</evidence>
<dbReference type="InterPro" id="IPR006771">
    <property type="entry name" value="CetA-like"/>
</dbReference>
<evidence type="ECO:0000313" key="3">
    <source>
        <dbReference type="EMBL" id="OCK84384.1"/>
    </source>
</evidence>
<evidence type="ECO:0000256" key="1">
    <source>
        <dbReference type="SAM" id="MobiDB-lite"/>
    </source>
</evidence>
<dbReference type="OrthoDB" id="5144514at2759"/>
<feature type="region of interest" description="Disordered" evidence="1">
    <location>
        <begin position="198"/>
        <end position="219"/>
    </location>
</feature>
<dbReference type="Pfam" id="PF04681">
    <property type="entry name" value="Bys1"/>
    <property type="match status" value="1"/>
</dbReference>
<accession>A0A8E2EIC8</accession>
<keyword evidence="4" id="KW-1185">Reference proteome</keyword>
<dbReference type="Proteomes" id="UP000250266">
    <property type="component" value="Unassembled WGS sequence"/>
</dbReference>
<dbReference type="EMBL" id="KV744838">
    <property type="protein sequence ID" value="OCK84384.1"/>
    <property type="molecule type" value="Genomic_DNA"/>
</dbReference>
<feature type="compositionally biased region" description="Polar residues" evidence="1">
    <location>
        <begin position="208"/>
        <end position="219"/>
    </location>
</feature>
<evidence type="ECO:0000313" key="4">
    <source>
        <dbReference type="Proteomes" id="UP000250266"/>
    </source>
</evidence>
<reference evidence="3 4" key="1">
    <citation type="journal article" date="2016" name="Nat. Commun.">
        <title>Ectomycorrhizal ecology is imprinted in the genome of the dominant symbiotic fungus Cenococcum geophilum.</title>
        <authorList>
            <consortium name="DOE Joint Genome Institute"/>
            <person name="Peter M."/>
            <person name="Kohler A."/>
            <person name="Ohm R.A."/>
            <person name="Kuo A."/>
            <person name="Krutzmann J."/>
            <person name="Morin E."/>
            <person name="Arend M."/>
            <person name="Barry K.W."/>
            <person name="Binder M."/>
            <person name="Choi C."/>
            <person name="Clum A."/>
            <person name="Copeland A."/>
            <person name="Grisel N."/>
            <person name="Haridas S."/>
            <person name="Kipfer T."/>
            <person name="LaButti K."/>
            <person name="Lindquist E."/>
            <person name="Lipzen A."/>
            <person name="Maire R."/>
            <person name="Meier B."/>
            <person name="Mihaltcheva S."/>
            <person name="Molinier V."/>
            <person name="Murat C."/>
            <person name="Poggeler S."/>
            <person name="Quandt C.A."/>
            <person name="Sperisen C."/>
            <person name="Tritt A."/>
            <person name="Tisserant E."/>
            <person name="Crous P.W."/>
            <person name="Henrissat B."/>
            <person name="Nehls U."/>
            <person name="Egli S."/>
            <person name="Spatafora J.W."/>
            <person name="Grigoriev I.V."/>
            <person name="Martin F.M."/>
        </authorList>
    </citation>
    <scope>NUCLEOTIDE SEQUENCE [LARGE SCALE GENOMIC DNA]</scope>
    <source>
        <strain evidence="3 4">CBS 459.81</strain>
    </source>
</reference>
<protein>
    <submittedName>
        <fullName evidence="3">Uncharacterized protein</fullName>
    </submittedName>
</protein>